<dbReference type="OrthoDB" id="6399918at2"/>
<keyword evidence="2" id="KW-1185">Reference proteome</keyword>
<comment type="caution">
    <text evidence="1">The sequence shown here is derived from an EMBL/GenBank/DDBJ whole genome shotgun (WGS) entry which is preliminary data.</text>
</comment>
<organism evidence="1 2">
    <name type="scientific">Sphingomonas oleivorans</name>
    <dbReference type="NCBI Taxonomy" id="1735121"/>
    <lineage>
        <taxon>Bacteria</taxon>
        <taxon>Pseudomonadati</taxon>
        <taxon>Pseudomonadota</taxon>
        <taxon>Alphaproteobacteria</taxon>
        <taxon>Sphingomonadales</taxon>
        <taxon>Sphingomonadaceae</taxon>
        <taxon>Sphingomonas</taxon>
    </lineage>
</organism>
<proteinExistence type="predicted"/>
<dbReference type="EMBL" id="NWBU01000005">
    <property type="protein sequence ID" value="PTQ12103.1"/>
    <property type="molecule type" value="Genomic_DNA"/>
</dbReference>
<evidence type="ECO:0008006" key="3">
    <source>
        <dbReference type="Google" id="ProtNLM"/>
    </source>
</evidence>
<accession>A0A2T5FZH5</accession>
<dbReference type="RefSeq" id="WP_107966967.1">
    <property type="nucleotide sequence ID" value="NZ_NWBU01000005.1"/>
</dbReference>
<gene>
    <name evidence="1" type="ORF">CLG96_05930</name>
</gene>
<dbReference type="AlphaFoldDB" id="A0A2T5FZH5"/>
<sequence length="142" mass="15880">MAKFRGEVIEVINRNALISLALTRGYVAYLPVYDPGIDLILYSEATDDVQKVQLKSRLTIAKKYQGRSIAIAFPDRGSWYLVPHDELVRIAEAHGYTASRSWIHGNEYSVAPLSKKMAVDLESYRFQSLEAASEKAAEEAGE</sequence>
<reference evidence="1 2" key="1">
    <citation type="submission" date="2017-09" db="EMBL/GenBank/DDBJ databases">
        <title>Sphingomonas panjinensis sp.nov., isolated from oil-contaminated soil.</title>
        <authorList>
            <person name="Wang L."/>
            <person name="Chen L."/>
        </authorList>
    </citation>
    <scope>NUCLEOTIDE SEQUENCE [LARGE SCALE GENOMIC DNA]</scope>
    <source>
        <strain evidence="1 2">FW-11</strain>
    </source>
</reference>
<evidence type="ECO:0000313" key="1">
    <source>
        <dbReference type="EMBL" id="PTQ12103.1"/>
    </source>
</evidence>
<protein>
    <recommendedName>
        <fullName evidence="3">PD(D/E)XK endonuclease domain-containing protein</fullName>
    </recommendedName>
</protein>
<evidence type="ECO:0000313" key="2">
    <source>
        <dbReference type="Proteomes" id="UP000244162"/>
    </source>
</evidence>
<name>A0A2T5FZH5_9SPHN</name>
<dbReference type="Proteomes" id="UP000244162">
    <property type="component" value="Unassembled WGS sequence"/>
</dbReference>